<evidence type="ECO:0000313" key="1">
    <source>
        <dbReference type="EMBL" id="VDP86372.1"/>
    </source>
</evidence>
<proteinExistence type="predicted"/>
<organism evidence="1 2">
    <name type="scientific">Schistosoma mattheei</name>
    <dbReference type="NCBI Taxonomy" id="31246"/>
    <lineage>
        <taxon>Eukaryota</taxon>
        <taxon>Metazoa</taxon>
        <taxon>Spiralia</taxon>
        <taxon>Lophotrochozoa</taxon>
        <taxon>Platyhelminthes</taxon>
        <taxon>Trematoda</taxon>
        <taxon>Digenea</taxon>
        <taxon>Strigeidida</taxon>
        <taxon>Schistosomatoidea</taxon>
        <taxon>Schistosomatidae</taxon>
        <taxon>Schistosoma</taxon>
    </lineage>
</organism>
<dbReference type="Proteomes" id="UP000269396">
    <property type="component" value="Unassembled WGS sequence"/>
</dbReference>
<dbReference type="AlphaFoldDB" id="A0A183Q628"/>
<sequence>MGSIIDEHCGSDVDVKAWIGKSKSNIFTTEEHLENKATVNQHKGQDFQYKC</sequence>
<evidence type="ECO:0000313" key="2">
    <source>
        <dbReference type="Proteomes" id="UP000269396"/>
    </source>
</evidence>
<keyword evidence="2" id="KW-1185">Reference proteome</keyword>
<dbReference type="EMBL" id="UZAL01049680">
    <property type="protein sequence ID" value="VDP86372.1"/>
    <property type="molecule type" value="Genomic_DNA"/>
</dbReference>
<gene>
    <name evidence="1" type="ORF">SMTD_LOCUS22064</name>
</gene>
<protein>
    <submittedName>
        <fullName evidence="1">Uncharacterized protein</fullName>
    </submittedName>
</protein>
<reference evidence="1 2" key="1">
    <citation type="submission" date="2018-11" db="EMBL/GenBank/DDBJ databases">
        <authorList>
            <consortium name="Pathogen Informatics"/>
        </authorList>
    </citation>
    <scope>NUCLEOTIDE SEQUENCE [LARGE SCALE GENOMIC DNA]</scope>
    <source>
        <strain>Denwood</strain>
        <strain evidence="2">Zambia</strain>
    </source>
</reference>
<name>A0A183Q628_9TREM</name>
<accession>A0A183Q628</accession>